<evidence type="ECO:0000313" key="1">
    <source>
        <dbReference type="EMBL" id="OLF17306.1"/>
    </source>
</evidence>
<dbReference type="InterPro" id="IPR023214">
    <property type="entry name" value="HAD_sf"/>
</dbReference>
<reference evidence="1 2" key="1">
    <citation type="submission" date="2016-12" db="EMBL/GenBank/DDBJ databases">
        <title>The draft genome sequence of Actinophytocola sp. 11-183.</title>
        <authorList>
            <person name="Wang W."/>
            <person name="Yuan L."/>
        </authorList>
    </citation>
    <scope>NUCLEOTIDE SEQUENCE [LARGE SCALE GENOMIC DNA]</scope>
    <source>
        <strain evidence="1 2">11-183</strain>
    </source>
</reference>
<evidence type="ECO:0000313" key="2">
    <source>
        <dbReference type="Proteomes" id="UP000185596"/>
    </source>
</evidence>
<dbReference type="SFLD" id="SFLDS00003">
    <property type="entry name" value="Haloacid_Dehalogenase"/>
    <property type="match status" value="1"/>
</dbReference>
<dbReference type="PANTHER" id="PTHR43434:SF19">
    <property type="entry name" value="PHOSPHONOACETALDEHYDE HYDROLASE"/>
    <property type="match status" value="1"/>
</dbReference>
<dbReference type="SUPFAM" id="SSF56784">
    <property type="entry name" value="HAD-like"/>
    <property type="match status" value="1"/>
</dbReference>
<dbReference type="PANTHER" id="PTHR43434">
    <property type="entry name" value="PHOSPHOGLYCOLATE PHOSPHATASE"/>
    <property type="match status" value="1"/>
</dbReference>
<proteinExistence type="predicted"/>
<dbReference type="SFLD" id="SFLDG01129">
    <property type="entry name" value="C1.5:_HAD__Beta-PGM__Phosphata"/>
    <property type="match status" value="1"/>
</dbReference>
<dbReference type="Gene3D" id="3.40.50.1000">
    <property type="entry name" value="HAD superfamily/HAD-like"/>
    <property type="match status" value="1"/>
</dbReference>
<dbReference type="GO" id="GO:0008967">
    <property type="term" value="F:phosphoglycolate phosphatase activity"/>
    <property type="evidence" value="ECO:0007669"/>
    <property type="project" value="TreeGrafter"/>
</dbReference>
<dbReference type="RefSeq" id="WP_075125681.1">
    <property type="nucleotide sequence ID" value="NZ_MSIE01000018.1"/>
</dbReference>
<dbReference type="Gene3D" id="1.10.150.240">
    <property type="entry name" value="Putative phosphatase, domain 2"/>
    <property type="match status" value="1"/>
</dbReference>
<keyword evidence="2" id="KW-1185">Reference proteome</keyword>
<comment type="caution">
    <text evidence="1">The sequence shown here is derived from an EMBL/GenBank/DDBJ whole genome shotgun (WGS) entry which is preliminary data.</text>
</comment>
<dbReference type="InterPro" id="IPR036412">
    <property type="entry name" value="HAD-like_sf"/>
</dbReference>
<dbReference type="STRING" id="1912961.BU204_11845"/>
<dbReference type="EMBL" id="MSIE01000018">
    <property type="protein sequence ID" value="OLF17306.1"/>
    <property type="molecule type" value="Genomic_DNA"/>
</dbReference>
<sequence>MLWDVDHTLIETRGVGLAIYRLAFPAATGRPLAELAKISGRTELDIIRETLRINGVEPTSAAVDRLATALIQGYEDARAELAGQGRALPGAHDVLTSLGANPAIFQTVLTGNLREVARIKLEVFGLDAFLDLDAGAYGDDHQERAMLVALAQERARQRSRVPFGNDRTVLVGDTPNDVAAGLTAGARVLGIATGKTSLDELRDAGATYTAKDLDEAASLLTTLAFEVPRQEDHPHLYPNKTTTNDGG</sequence>
<dbReference type="InterPro" id="IPR050155">
    <property type="entry name" value="HAD-like_hydrolase_sf"/>
</dbReference>
<dbReference type="AlphaFoldDB" id="A0A1Q8CSJ2"/>
<dbReference type="GO" id="GO:0005829">
    <property type="term" value="C:cytosol"/>
    <property type="evidence" value="ECO:0007669"/>
    <property type="project" value="TreeGrafter"/>
</dbReference>
<dbReference type="InterPro" id="IPR023198">
    <property type="entry name" value="PGP-like_dom2"/>
</dbReference>
<gene>
    <name evidence="1" type="ORF">BU204_11845</name>
</gene>
<protein>
    <submittedName>
        <fullName evidence="1">Haloacid dehalogenase</fullName>
    </submittedName>
</protein>
<dbReference type="Proteomes" id="UP000185596">
    <property type="component" value="Unassembled WGS sequence"/>
</dbReference>
<accession>A0A1Q8CSJ2</accession>
<dbReference type="GO" id="GO:0006281">
    <property type="term" value="P:DNA repair"/>
    <property type="evidence" value="ECO:0007669"/>
    <property type="project" value="TreeGrafter"/>
</dbReference>
<organism evidence="1 2">
    <name type="scientific">Actinophytocola xanthii</name>
    <dbReference type="NCBI Taxonomy" id="1912961"/>
    <lineage>
        <taxon>Bacteria</taxon>
        <taxon>Bacillati</taxon>
        <taxon>Actinomycetota</taxon>
        <taxon>Actinomycetes</taxon>
        <taxon>Pseudonocardiales</taxon>
        <taxon>Pseudonocardiaceae</taxon>
    </lineage>
</organism>
<dbReference type="Pfam" id="PF12710">
    <property type="entry name" value="HAD"/>
    <property type="match status" value="1"/>
</dbReference>
<name>A0A1Q8CSJ2_9PSEU</name>